<reference evidence="2 3" key="1">
    <citation type="submission" date="2024-04" db="EMBL/GenBank/DDBJ databases">
        <title>Tritrichomonas musculus Genome.</title>
        <authorList>
            <person name="Alves-Ferreira E."/>
            <person name="Grigg M."/>
            <person name="Lorenzi H."/>
            <person name="Galac M."/>
        </authorList>
    </citation>
    <scope>NUCLEOTIDE SEQUENCE [LARGE SCALE GENOMIC DNA]</scope>
    <source>
        <strain evidence="2 3">EAF2021</strain>
    </source>
</reference>
<evidence type="ECO:0000313" key="2">
    <source>
        <dbReference type="EMBL" id="KAK8863499.1"/>
    </source>
</evidence>
<gene>
    <name evidence="2" type="ORF">M9Y10_011185</name>
</gene>
<dbReference type="Pfam" id="PF10416">
    <property type="entry name" value="IBD"/>
    <property type="match status" value="1"/>
</dbReference>
<dbReference type="Proteomes" id="UP001470230">
    <property type="component" value="Unassembled WGS sequence"/>
</dbReference>
<organism evidence="2 3">
    <name type="scientific">Tritrichomonas musculus</name>
    <dbReference type="NCBI Taxonomy" id="1915356"/>
    <lineage>
        <taxon>Eukaryota</taxon>
        <taxon>Metamonada</taxon>
        <taxon>Parabasalia</taxon>
        <taxon>Tritrichomonadida</taxon>
        <taxon>Tritrichomonadidae</taxon>
        <taxon>Tritrichomonas</taxon>
    </lineage>
</organism>
<name>A0ABR2IJV7_9EUKA</name>
<sequence length="318" mass="36548">MSTSCLEPAYISNCFYDTPNLSYGRSIEGKIKFPSLIPISENLHDWIEQFRNEGDSSPPDSGKNSNDCITNCNNSYPENNMQAKVSFVPQTSIYYQSEYPRSDFVVTRFRENGLKEMNMYTNQNAILKPVIPSSCYNFPRPIKMVTTSPWSFSKHDEKKLLDFFINPIELNFLPKELWLTQKVTLRSVFQTFFKARSTKNLRFEHKLWNALALSKRYPELIPFLGVFWVSKNLLKVNRDIFGALINVSKPAAALFNNQGSFLTHGFLEVTKEKALRKGISPELVEDVDESVVRLFKHSAGLFTADSNKADVSMCRWNK</sequence>
<proteinExistence type="predicted"/>
<dbReference type="EMBL" id="JAPFFF010000017">
    <property type="protein sequence ID" value="KAK8863499.1"/>
    <property type="molecule type" value="Genomic_DNA"/>
</dbReference>
<evidence type="ECO:0000313" key="3">
    <source>
        <dbReference type="Proteomes" id="UP001470230"/>
    </source>
</evidence>
<protein>
    <recommendedName>
        <fullName evidence="1">Initiator binding domain-containing protein</fullName>
    </recommendedName>
</protein>
<dbReference type="Gene3D" id="1.10.10.10">
    <property type="entry name" value="Winged helix-like DNA-binding domain superfamily/Winged helix DNA-binding domain"/>
    <property type="match status" value="1"/>
</dbReference>
<keyword evidence="3" id="KW-1185">Reference proteome</keyword>
<feature type="domain" description="Initiator binding" evidence="1">
    <location>
        <begin position="181"/>
        <end position="277"/>
    </location>
</feature>
<dbReference type="InterPro" id="IPR036388">
    <property type="entry name" value="WH-like_DNA-bd_sf"/>
</dbReference>
<dbReference type="InterPro" id="IPR018845">
    <property type="entry name" value="Initiator-bd"/>
</dbReference>
<comment type="caution">
    <text evidence="2">The sequence shown here is derived from an EMBL/GenBank/DDBJ whole genome shotgun (WGS) entry which is preliminary data.</text>
</comment>
<accession>A0ABR2IJV7</accession>
<evidence type="ECO:0000259" key="1">
    <source>
        <dbReference type="Pfam" id="PF10416"/>
    </source>
</evidence>